<gene>
    <name evidence="3" type="ORF">FYJ87_06050</name>
</gene>
<dbReference type="SMART" id="SM00382">
    <property type="entry name" value="AAA"/>
    <property type="match status" value="1"/>
</dbReference>
<dbReference type="InterPro" id="IPR045006">
    <property type="entry name" value="CHLI-like"/>
</dbReference>
<dbReference type="Gene3D" id="3.30.230.10">
    <property type="match status" value="1"/>
</dbReference>
<feature type="domain" description="AAA+ ATPase" evidence="2">
    <location>
        <begin position="224"/>
        <end position="413"/>
    </location>
</feature>
<dbReference type="SUPFAM" id="SSF52540">
    <property type="entry name" value="P-loop containing nucleoside triphosphate hydrolases"/>
    <property type="match status" value="1"/>
</dbReference>
<dbReference type="Pfam" id="PF01078">
    <property type="entry name" value="Mg_chelatase"/>
    <property type="match status" value="1"/>
</dbReference>
<dbReference type="PRINTS" id="PR00830">
    <property type="entry name" value="ENDOLAPTASE"/>
</dbReference>
<comment type="caution">
    <text evidence="3">The sequence shown here is derived from an EMBL/GenBank/DDBJ whole genome shotgun (WGS) entry which is preliminary data.</text>
</comment>
<dbReference type="Pfam" id="PF13335">
    <property type="entry name" value="Mg_chelatase_C"/>
    <property type="match status" value="1"/>
</dbReference>
<dbReference type="Pfam" id="PF13541">
    <property type="entry name" value="ChlI"/>
    <property type="match status" value="1"/>
</dbReference>
<dbReference type="InterPro" id="IPR003593">
    <property type="entry name" value="AAA+_ATPase"/>
</dbReference>
<dbReference type="GO" id="GO:0005524">
    <property type="term" value="F:ATP binding"/>
    <property type="evidence" value="ECO:0007669"/>
    <property type="project" value="InterPro"/>
</dbReference>
<sequence>MAVGQARSMALHGLDGMLVTVECDLGRGLPGVSVVGLGDAAVVQARDRIRAAMLNSSLPWPKSKVVMSLSPADVKKEGSSYDLAMVASILAAQGLSEFALELLRDTVVVGELGLDGTVRAVAGVVPMILSAQRRGMSRIVIPEENLPDAQQLVDVVAGLDILAVGSLKEFHAWLRGSGSIVPVSKPVGAPTPDSGQGARDEEADMADIVGQAEARRALEIAAVGGHAIMLTGPPGSGKSMLAERLPTILPPLSATEQVEAAAIHSIAGGRGDLGPIWAGVRPFVAPHPSVTQAALVGGGPNLQPGAISLAHHGVLFLDEAAETRSGVLDCLRIPMESRRVEIARARRSVSYPAGFQLVMAANPCRCGAEDPSMCTCSSTDRRRYYARVSGPIRDRIDVFAQTRRQRLIGQQFPVSAQATATSGADSEEGRAESSAVVAERVAQARERSHHRWRKLDLGEAVTNATIPGRLLRSECAASFEGMVALQEAYASGALSQRGVDRALRVAWSLADLAGVARPGVGEVLDAAELFSDTEEVPA</sequence>
<dbReference type="Proteomes" id="UP000324726">
    <property type="component" value="Unassembled WGS sequence"/>
</dbReference>
<evidence type="ECO:0000256" key="1">
    <source>
        <dbReference type="ARBA" id="ARBA00006354"/>
    </source>
</evidence>
<name>A0A5D4FX03_9CORY</name>
<dbReference type="AlphaFoldDB" id="A0A5D4FX03"/>
<dbReference type="Gene3D" id="3.40.50.300">
    <property type="entry name" value="P-loop containing nucleotide triphosphate hydrolases"/>
    <property type="match status" value="1"/>
</dbReference>
<dbReference type="InterPro" id="IPR027417">
    <property type="entry name" value="P-loop_NTPase"/>
</dbReference>
<evidence type="ECO:0000313" key="3">
    <source>
        <dbReference type="EMBL" id="TYR20503.1"/>
    </source>
</evidence>
<dbReference type="InterPro" id="IPR000523">
    <property type="entry name" value="Mg_chelatse_chII-like_cat_dom"/>
</dbReference>
<evidence type="ECO:0000313" key="4">
    <source>
        <dbReference type="Proteomes" id="UP000324726"/>
    </source>
</evidence>
<comment type="similarity">
    <text evidence="1">Belongs to the Mg-chelatase subunits D/I family. ComM subfamily.</text>
</comment>
<dbReference type="PANTHER" id="PTHR32039">
    <property type="entry name" value="MAGNESIUM-CHELATASE SUBUNIT CHLI"/>
    <property type="match status" value="1"/>
</dbReference>
<protein>
    <submittedName>
        <fullName evidence="3">YifB family Mg chelatase-like AAA ATPase</fullName>
    </submittedName>
</protein>
<reference evidence="3 4" key="1">
    <citation type="submission" date="2019-08" db="EMBL/GenBank/DDBJ databases">
        <title>Draft genome of C. urealyticum strain VH4248.</title>
        <authorList>
            <person name="Navas J."/>
        </authorList>
    </citation>
    <scope>NUCLEOTIDE SEQUENCE [LARGE SCALE GENOMIC DNA]</scope>
    <source>
        <strain evidence="3 4">VH4248</strain>
    </source>
</reference>
<dbReference type="InterPro" id="IPR025158">
    <property type="entry name" value="Mg_chelat-rel_C"/>
</dbReference>
<evidence type="ECO:0000259" key="2">
    <source>
        <dbReference type="SMART" id="SM00382"/>
    </source>
</evidence>
<dbReference type="PANTHER" id="PTHR32039:SF7">
    <property type="entry name" value="COMPETENCE PROTEIN COMM"/>
    <property type="match status" value="1"/>
</dbReference>
<dbReference type="SUPFAM" id="SSF54211">
    <property type="entry name" value="Ribosomal protein S5 domain 2-like"/>
    <property type="match status" value="1"/>
</dbReference>
<dbReference type="InterPro" id="IPR004482">
    <property type="entry name" value="Mg_chelat-rel"/>
</dbReference>
<dbReference type="InterPro" id="IPR020568">
    <property type="entry name" value="Ribosomal_Su5_D2-typ_SF"/>
</dbReference>
<dbReference type="InterPro" id="IPR014721">
    <property type="entry name" value="Ribsml_uS5_D2-typ_fold_subgr"/>
</dbReference>
<proteinExistence type="inferred from homology"/>
<accession>A0A5D4FX03</accession>
<dbReference type="RefSeq" id="WP_148812359.1">
    <property type="nucleotide sequence ID" value="NZ_VSZI01000001.1"/>
</dbReference>
<dbReference type="NCBIfam" id="TIGR00368">
    <property type="entry name" value="YifB family Mg chelatase-like AAA ATPase"/>
    <property type="match status" value="1"/>
</dbReference>
<dbReference type="EMBL" id="VSZI01000001">
    <property type="protein sequence ID" value="TYR20503.1"/>
    <property type="molecule type" value="Genomic_DNA"/>
</dbReference>
<organism evidence="3 4">
    <name type="scientific">Corynebacterium urealyticum</name>
    <dbReference type="NCBI Taxonomy" id="43771"/>
    <lineage>
        <taxon>Bacteria</taxon>
        <taxon>Bacillati</taxon>
        <taxon>Actinomycetota</taxon>
        <taxon>Actinomycetes</taxon>
        <taxon>Mycobacteriales</taxon>
        <taxon>Corynebacteriaceae</taxon>
        <taxon>Corynebacterium</taxon>
    </lineage>
</organism>